<evidence type="ECO:0000313" key="2">
    <source>
        <dbReference type="EMBL" id="CAD7698644.1"/>
    </source>
</evidence>
<reference evidence="2" key="1">
    <citation type="submission" date="2020-12" db="EMBL/GenBank/DDBJ databases">
        <authorList>
            <person name="Iha C."/>
        </authorList>
    </citation>
    <scope>NUCLEOTIDE SEQUENCE</scope>
</reference>
<dbReference type="EMBL" id="CAJHUC010000866">
    <property type="protein sequence ID" value="CAD7698644.1"/>
    <property type="molecule type" value="Genomic_DNA"/>
</dbReference>
<protein>
    <submittedName>
        <fullName evidence="2">Uncharacterized protein</fullName>
    </submittedName>
</protein>
<gene>
    <name evidence="2" type="ORF">OSTQU699_LOCUS4005</name>
</gene>
<feature type="compositionally biased region" description="Polar residues" evidence="1">
    <location>
        <begin position="172"/>
        <end position="181"/>
    </location>
</feature>
<evidence type="ECO:0000313" key="3">
    <source>
        <dbReference type="Proteomes" id="UP000708148"/>
    </source>
</evidence>
<keyword evidence="3" id="KW-1185">Reference proteome</keyword>
<proteinExistence type="predicted"/>
<dbReference type="Proteomes" id="UP000708148">
    <property type="component" value="Unassembled WGS sequence"/>
</dbReference>
<name>A0A8S1IXX9_9CHLO</name>
<feature type="region of interest" description="Disordered" evidence="1">
    <location>
        <begin position="124"/>
        <end position="181"/>
    </location>
</feature>
<evidence type="ECO:0000256" key="1">
    <source>
        <dbReference type="SAM" id="MobiDB-lite"/>
    </source>
</evidence>
<comment type="caution">
    <text evidence="2">The sequence shown here is derived from an EMBL/GenBank/DDBJ whole genome shotgun (WGS) entry which is preliminary data.</text>
</comment>
<dbReference type="OrthoDB" id="10610023at2759"/>
<sequence>MVGPSAPVVPGLGEAGGGLLKQQVGLGLPVVTGGFTLYVAPCGPANMPSLSCLSPGLVEDADIIPLGVHRDSNIHLQEFGSRFGDGAEDRAWHHGAEVDAEGTVVQETIAGRLPMSRVVSQVEGTSTLSRGSGEINASGAIGGQPAKPNSSCGASECGDEVNGVSSEGLPSESGQQHPALQSGNEVVHHVSSILDRPQGTAGAFRQVKATGQERAPTFHPLPSMFTEPPQRASSLCTPSSMAIPMLAALQNCRMESQMVSGHADAQQEMSLMLAIPDLNVGAAPMLTLQQAGSLLRAISKPLSCLKVGRLTRKLGHTPGFLRATEDVGMLTLWLLPSSDVSITWHAIKDLEENMGVGVSSAGEGGVGNQVGESAVELADGFREEFSMREVSEELAWVAADSTCHSEGSGIKLEMVEQDPSGRSFRLVRWSSHVRQKLDLAKRLDAEKAKAGGQVSSEMAKLYDLLNACSSELNSEESFHFWIAEKSLAKGLQVLKTMSDQLKMLPTLSEKSGVPQCKLQEVCQWFADVTEISQQSTYGKPQVPESHPPQAYLPLPSHLMTAFHPTHFMEALFHEDVAVPLEANNGRQVQAEEEQGARHVGECCALSATANFLVSDRQLGITLLSTASVMVVVGVEGNTEVLSAEEAHRVASDSALQLAKKRVRPLATPL</sequence>
<accession>A0A8S1IXX9</accession>
<dbReference type="AlphaFoldDB" id="A0A8S1IXX9"/>
<organism evidence="2 3">
    <name type="scientific">Ostreobium quekettii</name>
    <dbReference type="NCBI Taxonomy" id="121088"/>
    <lineage>
        <taxon>Eukaryota</taxon>
        <taxon>Viridiplantae</taxon>
        <taxon>Chlorophyta</taxon>
        <taxon>core chlorophytes</taxon>
        <taxon>Ulvophyceae</taxon>
        <taxon>TCBD clade</taxon>
        <taxon>Bryopsidales</taxon>
        <taxon>Ostreobineae</taxon>
        <taxon>Ostreobiaceae</taxon>
        <taxon>Ostreobium</taxon>
    </lineage>
</organism>